<evidence type="ECO:0000259" key="3">
    <source>
        <dbReference type="Pfam" id="PF20178"/>
    </source>
</evidence>
<evidence type="ECO:0000313" key="5">
    <source>
        <dbReference type="Proteomes" id="UP001429601"/>
    </source>
</evidence>
<accession>A0ABX0Q0N4</accession>
<feature type="domain" description="Dermonecrotic toxin N-terminal" evidence="3">
    <location>
        <begin position="71"/>
        <end position="392"/>
    </location>
</feature>
<organism evidence="4 5">
    <name type="scientific">Luteibacter jiangsuensis</name>
    <dbReference type="NCBI Taxonomy" id="637577"/>
    <lineage>
        <taxon>Bacteria</taxon>
        <taxon>Pseudomonadati</taxon>
        <taxon>Pseudomonadota</taxon>
        <taxon>Gammaproteobacteria</taxon>
        <taxon>Lysobacterales</taxon>
        <taxon>Rhodanobacteraceae</taxon>
        <taxon>Luteibacter</taxon>
    </lineage>
</organism>
<dbReference type="Proteomes" id="UP001429601">
    <property type="component" value="Unassembled WGS sequence"/>
</dbReference>
<dbReference type="Pfam" id="PF20178">
    <property type="entry name" value="ToxA_N"/>
    <property type="match status" value="1"/>
</dbReference>
<name>A0ABX0Q0N4_9GAMM</name>
<evidence type="ECO:0000313" key="4">
    <source>
        <dbReference type="EMBL" id="NID04088.1"/>
    </source>
</evidence>
<evidence type="ECO:0000256" key="1">
    <source>
        <dbReference type="SAM" id="MobiDB-lite"/>
    </source>
</evidence>
<dbReference type="EMBL" id="JAAQQR010000002">
    <property type="protein sequence ID" value="NID04088.1"/>
    <property type="molecule type" value="Genomic_DNA"/>
</dbReference>
<keyword evidence="2" id="KW-0732">Signal</keyword>
<feature type="compositionally biased region" description="Polar residues" evidence="1">
    <location>
        <begin position="1091"/>
        <end position="1102"/>
    </location>
</feature>
<dbReference type="InterPro" id="IPR046673">
    <property type="entry name" value="ToxA_N"/>
</dbReference>
<reference evidence="4 5" key="1">
    <citation type="journal article" date="2011" name="Curr. Microbiol.">
        <title>Luteibacter jiangsuensis sp. nov.: a methamidophos-degrading bacterium isolated from a methamidophos-manufacturing factory.</title>
        <authorList>
            <person name="Wang L."/>
            <person name="Wang G.L."/>
            <person name="Li S.P."/>
            <person name="Jiang J.D."/>
        </authorList>
    </citation>
    <scope>NUCLEOTIDE SEQUENCE [LARGE SCALE GENOMIC DNA]</scope>
    <source>
        <strain evidence="4 5">CGMCC 1.10133</strain>
    </source>
</reference>
<comment type="caution">
    <text evidence="4">The sequence shown here is derived from an EMBL/GenBank/DDBJ whole genome shotgun (WGS) entry which is preliminary data.</text>
</comment>
<protein>
    <recommendedName>
        <fullName evidence="3">Dermonecrotic toxin N-terminal domain-containing protein</fullName>
    </recommendedName>
</protein>
<feature type="chain" id="PRO_5047071958" description="Dermonecrotic toxin N-terminal domain-containing protein" evidence="2">
    <location>
        <begin position="31"/>
        <end position="1102"/>
    </location>
</feature>
<sequence>MPPVHVRTRLAVATALFIATPLWTAATALAGPEAASIAPTRKNDPLIASAEDAHALREMLMAAYALPAPDARAVAKQFVAERLGLDSDAYVVAHFADARSRERGEPDHTTSLTEALMEAFPEHSRHTFFAEAADAVGGVTAGGKASPGIISGAQGIFASDSPRDFFRKAGAYLWSRTGPGYIYNTFIATGNVVDTVREDHRHLDEAFGVFRRGGYTSAHLARLTLSQIVDAFAAPTTFAELPYVTRLDNEVRKYWAERGNEWHVLARYHFVREARRARDDCAGTQCVLNHDQYRQIMSAAAAGIPLDGPVTMAQLRQVSPAGPGVRRLDINGYPASDIVRFVLDDKREVVYIPGGYPSFVVVRDEEDLWRWVFDQSRDPGKFSRLISHFSLANAQDTLFWTGVRHGLEKIGSGQWKPNGDAIDRRNAAIDGDVFQDMQVQTEKRMRDDARIQSGTAWEGWRDVINRTAVLLGPLGYVPALAIPVQLGTAVTQAGTGVELAIDGRTEEQRKQGLEQAATVALTAPIAAPSFAGFREEYAADYLDDNAAAAKPTASFVPPREVNGQLGYLLGPRRPPRLPEERLYVQRDGTVDRWINGDTGVQVTLSADMQEGPDGLFRRGSDTYVRWKYATTERPSVVKVSLGEDGTRLAVVSPEGPPYEKAGPLINRLPDGTWDIADVPENDVKGSVLGRFRFLRHTPRGRGDTGKVGDRFLTDDPQTLNRAAEIMEQLGMPEAELSRLPATEAMDSPVAALAIVHAFIENLPRRLRNPHARSWTGWEARIIAPVLAKAVNRPIALYEGPFLRYTAWHDGRLVDAAEGQVSRPPDNALRLTLREGRYHVADDTGFAKDFAGVMRAVAWGAQTRSSSAEALEPALREAMASELESRSRMPELKRTEREWIPADMPDRAGLLELSHLRLRLTDPHETPETRDYRQMSWAGTDRPHTDAVAAALQHLIQTRSGLLPGELDFLVVKDPAMEAAANMRGWGDDWSAGGRHYVRLRDLYGHSQVVRTSHTDIHGHREIRWPGNDPEWHAGTPRTPGEPWELDLGQVRHVGSRWIAADSPAGRAHNLWLESFPVTPLPPLRPFAGPHPSSQPDNVSGAP</sequence>
<feature type="signal peptide" evidence="2">
    <location>
        <begin position="1"/>
        <end position="30"/>
    </location>
</feature>
<feature type="region of interest" description="Disordered" evidence="1">
    <location>
        <begin position="1083"/>
        <end position="1102"/>
    </location>
</feature>
<gene>
    <name evidence="4" type="ORF">HBF26_04275</name>
</gene>
<proteinExistence type="predicted"/>
<dbReference type="RefSeq" id="WP_167123441.1">
    <property type="nucleotide sequence ID" value="NZ_JAAQQR010000002.1"/>
</dbReference>
<evidence type="ECO:0000256" key="2">
    <source>
        <dbReference type="SAM" id="SignalP"/>
    </source>
</evidence>
<keyword evidence="5" id="KW-1185">Reference proteome</keyword>